<accession>W1J630</accession>
<proteinExistence type="predicted"/>
<dbReference type="AlphaFoldDB" id="W1J630"/>
<dbReference type="GeneID" id="97126821"/>
<evidence type="ECO:0000256" key="1">
    <source>
        <dbReference type="SAM" id="MobiDB-lite"/>
    </source>
</evidence>
<feature type="region of interest" description="Disordered" evidence="1">
    <location>
        <begin position="1"/>
        <end position="25"/>
    </location>
</feature>
<evidence type="ECO:0000313" key="2">
    <source>
        <dbReference type="EMBL" id="CDL84900.1"/>
    </source>
</evidence>
<dbReference type="Proteomes" id="UP000019202">
    <property type="component" value="Unassembled WGS sequence"/>
</dbReference>
<keyword evidence="3" id="KW-1185">Reference proteome</keyword>
<dbReference type="EMBL" id="CBXF010000118">
    <property type="protein sequence ID" value="CDL84900.1"/>
    <property type="molecule type" value="Genomic_DNA"/>
</dbReference>
<dbReference type="RefSeq" id="WP_038240799.1">
    <property type="nucleotide sequence ID" value="NZ_CAWLWS010000118.1"/>
</dbReference>
<protein>
    <submittedName>
        <fullName evidence="2">Uncharacterized protein</fullName>
    </submittedName>
</protein>
<dbReference type="OrthoDB" id="6015145at2"/>
<evidence type="ECO:0000313" key="3">
    <source>
        <dbReference type="Proteomes" id="UP000019202"/>
    </source>
</evidence>
<comment type="caution">
    <text evidence="2">The sequence shown here is derived from an EMBL/GenBank/DDBJ whole genome shotgun (WGS) entry which is preliminary data.</text>
</comment>
<sequence length="226" mass="25528">MIENNTCYQQYTGSSGNRDTDGNKLSSRTIKLSNLGGPNEDFTYQLGGFNDDFWNKDTSYRNSNNCYAYACNIRISQGHYRNFPHPGYKPHCKIPTIDTLLDGIKEDGIIKIEKDMKLPSHGTKENPIWLAALLSGVIPDSEGLNVFGYHWYRVIQKDTKTCWGNKNHADPANIAKLNGKELEFNGTASESENNLQTHTQSLGLKTVKWHGYFLIPGNISISGYRW</sequence>
<name>W1J630_9GAMM</name>
<gene>
    <name evidence="2" type="ORF">XSR1_570003</name>
</gene>
<organism evidence="2 3">
    <name type="scientific">Xenorhabdus szentirmaii DSM 16338</name>
    <dbReference type="NCBI Taxonomy" id="1427518"/>
    <lineage>
        <taxon>Bacteria</taxon>
        <taxon>Pseudomonadati</taxon>
        <taxon>Pseudomonadota</taxon>
        <taxon>Gammaproteobacteria</taxon>
        <taxon>Enterobacterales</taxon>
        <taxon>Morganellaceae</taxon>
        <taxon>Xenorhabdus</taxon>
    </lineage>
</organism>
<reference evidence="2" key="1">
    <citation type="submission" date="2013-11" db="EMBL/GenBank/DDBJ databases">
        <title>Draft genome sequence and annotation of the entomopathogenic bacteria, Xenorhabdus cabanillasi strain JM26 and Xenorhabdus szentirmai strain DSM 16338.</title>
        <authorList>
            <person name="Gualtieri M."/>
            <person name="Ogier J.C."/>
            <person name="Pages S."/>
            <person name="Givaudan A."/>
            <person name="Gaudriault S."/>
        </authorList>
    </citation>
    <scope>NUCLEOTIDE SEQUENCE [LARGE SCALE GENOMIC DNA]</scope>
    <source>
        <strain evidence="2">DSM 16338</strain>
    </source>
</reference>